<dbReference type="GO" id="GO:0004519">
    <property type="term" value="F:endonuclease activity"/>
    <property type="evidence" value="ECO:0007669"/>
    <property type="project" value="UniProtKB-KW"/>
</dbReference>
<gene>
    <name evidence="8" type="primary">pol_1990</name>
    <name evidence="8" type="ORF">AVEN_111270_1</name>
</gene>
<dbReference type="GO" id="GO:0016787">
    <property type="term" value="F:hydrolase activity"/>
    <property type="evidence" value="ECO:0007669"/>
    <property type="project" value="UniProtKB-KW"/>
</dbReference>
<evidence type="ECO:0000259" key="7">
    <source>
        <dbReference type="Pfam" id="PF17917"/>
    </source>
</evidence>
<dbReference type="Proteomes" id="UP000499080">
    <property type="component" value="Unassembled WGS sequence"/>
</dbReference>
<protein>
    <submittedName>
        <fullName evidence="8">Retrovirus-related Pol polyprotein from transposon 297</fullName>
    </submittedName>
</protein>
<dbReference type="InterPro" id="IPR041373">
    <property type="entry name" value="RT_RNaseH"/>
</dbReference>
<evidence type="ECO:0000313" key="8">
    <source>
        <dbReference type="EMBL" id="GBN71321.1"/>
    </source>
</evidence>
<proteinExistence type="predicted"/>
<dbReference type="InterPro" id="IPR043502">
    <property type="entry name" value="DNA/RNA_pol_sf"/>
</dbReference>
<accession>A0A4Y2R6M9</accession>
<dbReference type="PANTHER" id="PTHR37984:SF5">
    <property type="entry name" value="PROTEIN NYNRIN-LIKE"/>
    <property type="match status" value="1"/>
</dbReference>
<dbReference type="EMBL" id="BGPR01015966">
    <property type="protein sequence ID" value="GBN71321.1"/>
    <property type="molecule type" value="Genomic_DNA"/>
</dbReference>
<evidence type="ECO:0000256" key="5">
    <source>
        <dbReference type="ARBA" id="ARBA00022801"/>
    </source>
</evidence>
<evidence type="ECO:0000256" key="6">
    <source>
        <dbReference type="ARBA" id="ARBA00022918"/>
    </source>
</evidence>
<dbReference type="CDD" id="cd09274">
    <property type="entry name" value="RNase_HI_RT_Ty3"/>
    <property type="match status" value="1"/>
</dbReference>
<dbReference type="OrthoDB" id="10030726at2759"/>
<dbReference type="Pfam" id="PF17917">
    <property type="entry name" value="RT_RNaseH"/>
    <property type="match status" value="1"/>
</dbReference>
<evidence type="ECO:0000256" key="3">
    <source>
        <dbReference type="ARBA" id="ARBA00022722"/>
    </source>
</evidence>
<evidence type="ECO:0000256" key="4">
    <source>
        <dbReference type="ARBA" id="ARBA00022759"/>
    </source>
</evidence>
<evidence type="ECO:0000313" key="9">
    <source>
        <dbReference type="Proteomes" id="UP000499080"/>
    </source>
</evidence>
<dbReference type="AlphaFoldDB" id="A0A4Y2R6M9"/>
<organism evidence="8 9">
    <name type="scientific">Araneus ventricosus</name>
    <name type="common">Orbweaver spider</name>
    <name type="synonym">Epeira ventricosa</name>
    <dbReference type="NCBI Taxonomy" id="182803"/>
    <lineage>
        <taxon>Eukaryota</taxon>
        <taxon>Metazoa</taxon>
        <taxon>Ecdysozoa</taxon>
        <taxon>Arthropoda</taxon>
        <taxon>Chelicerata</taxon>
        <taxon>Arachnida</taxon>
        <taxon>Araneae</taxon>
        <taxon>Araneomorphae</taxon>
        <taxon>Entelegynae</taxon>
        <taxon>Araneoidea</taxon>
        <taxon>Araneidae</taxon>
        <taxon>Araneus</taxon>
    </lineage>
</organism>
<sequence>MQDTDASNEGIGDVLSQNIGKEERVIAYFSKSLSKPQRNYCVTRKEFLAIVKSIEHFHHYLYGQKFLLRTHHASLKWLLKLKEPEGQIARWIQTLQEYDFEIQHRKGKSHGNADAFSRRPCRENCRHCSKAEKKFGIETDTSVKVLTTASVDPWSSCEIQKAQLEDPTIKPILEKKLNSADRPSWQEAGFHVMACL</sequence>
<keyword evidence="6" id="KW-0695">RNA-directed DNA polymerase</keyword>
<dbReference type="SUPFAM" id="SSF56672">
    <property type="entry name" value="DNA/RNA polymerases"/>
    <property type="match status" value="1"/>
</dbReference>
<keyword evidence="1" id="KW-0808">Transferase</keyword>
<comment type="caution">
    <text evidence="8">The sequence shown here is derived from an EMBL/GenBank/DDBJ whole genome shotgun (WGS) entry which is preliminary data.</text>
</comment>
<dbReference type="InterPro" id="IPR050951">
    <property type="entry name" value="Retrovirus_Pol_polyprotein"/>
</dbReference>
<keyword evidence="4" id="KW-0255">Endonuclease</keyword>
<dbReference type="GO" id="GO:0003964">
    <property type="term" value="F:RNA-directed DNA polymerase activity"/>
    <property type="evidence" value="ECO:0007669"/>
    <property type="project" value="UniProtKB-KW"/>
</dbReference>
<dbReference type="PANTHER" id="PTHR37984">
    <property type="entry name" value="PROTEIN CBG26694"/>
    <property type="match status" value="1"/>
</dbReference>
<feature type="domain" description="Reverse transcriptase RNase H-like" evidence="7">
    <location>
        <begin position="4"/>
        <end position="98"/>
    </location>
</feature>
<keyword evidence="9" id="KW-1185">Reference proteome</keyword>
<evidence type="ECO:0000256" key="1">
    <source>
        <dbReference type="ARBA" id="ARBA00022679"/>
    </source>
</evidence>
<keyword evidence="5" id="KW-0378">Hydrolase</keyword>
<dbReference type="FunFam" id="3.10.20.370:FF:000001">
    <property type="entry name" value="Retrovirus-related Pol polyprotein from transposon 17.6-like protein"/>
    <property type="match status" value="1"/>
</dbReference>
<keyword evidence="3" id="KW-0540">Nuclease</keyword>
<name>A0A4Y2R6M9_ARAVE</name>
<evidence type="ECO:0000256" key="2">
    <source>
        <dbReference type="ARBA" id="ARBA00022695"/>
    </source>
</evidence>
<reference evidence="8 9" key="1">
    <citation type="journal article" date="2019" name="Sci. Rep.">
        <title>Orb-weaving spider Araneus ventricosus genome elucidates the spidroin gene catalogue.</title>
        <authorList>
            <person name="Kono N."/>
            <person name="Nakamura H."/>
            <person name="Ohtoshi R."/>
            <person name="Moran D.A.P."/>
            <person name="Shinohara A."/>
            <person name="Yoshida Y."/>
            <person name="Fujiwara M."/>
            <person name="Mori M."/>
            <person name="Tomita M."/>
            <person name="Arakawa K."/>
        </authorList>
    </citation>
    <scope>NUCLEOTIDE SEQUENCE [LARGE SCALE GENOMIC DNA]</scope>
</reference>
<dbReference type="Gene3D" id="3.10.20.370">
    <property type="match status" value="1"/>
</dbReference>
<keyword evidence="2" id="KW-0548">Nucleotidyltransferase</keyword>